<dbReference type="AlphaFoldDB" id="A0A4Q9LSL6"/>
<gene>
    <name evidence="1" type="ORF">CWI38_1132p0020</name>
</gene>
<evidence type="ECO:0000313" key="1">
    <source>
        <dbReference type="EMBL" id="TBU11573.1"/>
    </source>
</evidence>
<accession>A0A4Q9LSL6</accession>
<reference evidence="1 2" key="1">
    <citation type="submission" date="2017-12" db="EMBL/GenBank/DDBJ databases">
        <authorList>
            <person name="Pombert J.-F."/>
            <person name="Haag K.L."/>
            <person name="Ebert D."/>
        </authorList>
    </citation>
    <scope>NUCLEOTIDE SEQUENCE [LARGE SCALE GENOMIC DNA]</scope>
    <source>
        <strain evidence="1">IL-G-3</strain>
    </source>
</reference>
<protein>
    <submittedName>
        <fullName evidence="1">Uncharacterized protein</fullName>
    </submittedName>
</protein>
<organism evidence="1 2">
    <name type="scientific">Hamiltosporidium tvaerminnensis</name>
    <dbReference type="NCBI Taxonomy" id="1176355"/>
    <lineage>
        <taxon>Eukaryota</taxon>
        <taxon>Fungi</taxon>
        <taxon>Fungi incertae sedis</taxon>
        <taxon>Microsporidia</taxon>
        <taxon>Dubosqiidae</taxon>
        <taxon>Hamiltosporidium</taxon>
    </lineage>
</organism>
<dbReference type="EMBL" id="PITK01001132">
    <property type="protein sequence ID" value="TBU11573.1"/>
    <property type="molecule type" value="Genomic_DNA"/>
</dbReference>
<name>A0A4Q9LSL6_9MICR</name>
<evidence type="ECO:0000313" key="2">
    <source>
        <dbReference type="Proteomes" id="UP000292282"/>
    </source>
</evidence>
<keyword evidence="2" id="KW-1185">Reference proteome</keyword>
<dbReference type="VEuPathDB" id="MicrosporidiaDB:CWI38_1132p0020"/>
<proteinExistence type="predicted"/>
<comment type="caution">
    <text evidence="1">The sequence shown here is derived from an EMBL/GenBank/DDBJ whole genome shotgun (WGS) entry which is preliminary data.</text>
</comment>
<dbReference type="Proteomes" id="UP000292282">
    <property type="component" value="Unassembled WGS sequence"/>
</dbReference>
<sequence length="174" mass="19720">MVLLGKVCCLKLESSVLHLHVIYVEGDGLEGGVSVVVIYKSDSYMSIVYKRGVSVVDVRVIYKSYSYMSIIYKRGVSVVDRGVSVVIGGRVIYIRGVLFIRLIYKRGVSVVVGDLLQIVETEKLRNYDLLVNELGLIYKCNLGLIYKCNVEIIPYVITWDGIVTKYYNMYLKIL</sequence>
<dbReference type="OrthoDB" id="2192644at2759"/>